<keyword evidence="1" id="KW-0547">Nucleotide-binding</keyword>
<dbReference type="InterPro" id="IPR000719">
    <property type="entry name" value="Prot_kinase_dom"/>
</dbReference>
<dbReference type="SUPFAM" id="SSF56112">
    <property type="entry name" value="Protein kinase-like (PK-like)"/>
    <property type="match status" value="1"/>
</dbReference>
<dbReference type="PROSITE" id="PS50011">
    <property type="entry name" value="PROTEIN_KINASE_DOM"/>
    <property type="match status" value="1"/>
</dbReference>
<protein>
    <recommendedName>
        <fullName evidence="4">Protein kinase domain-containing protein</fullName>
    </recommendedName>
</protein>
<dbReference type="GO" id="GO:0005524">
    <property type="term" value="F:ATP binding"/>
    <property type="evidence" value="ECO:0007669"/>
    <property type="project" value="UniProtKB-KW"/>
</dbReference>
<keyword evidence="3" id="KW-0812">Transmembrane</keyword>
<sequence>MGSRFHGDLMSRFFEGYKLTDQLLGQGSRSAIKLAKGIKQEDEVAVREIQKDTYKNNLDVLYKEMDILKQMQHRNVVKLRNWYEDNKVVLAVMDYVKHGSLLDYLLERDFYSEGLAQNIVSSLLNALHYCYKKGITHRDLTPECILLNDRYDVGRNIVVCNFGAATKVPIKDIGLEELSTHFYDHPEYRCPEMLNKKKTYGHKCDIWSMGIIAAIIVSGGVSLFLDEDQVKTIKNVRRGQFSWEPEENWKFVSGKAKNFISCCLIKDPVKRYDYHELLEHEWIKGNRMDTKISSKGLGSYTVAKQKFHNIINLGAAVNVFAGLMEESDSDSEDEGI</sequence>
<feature type="transmembrane region" description="Helical" evidence="3">
    <location>
        <begin position="206"/>
        <end position="225"/>
    </location>
</feature>
<feature type="domain" description="Protein kinase" evidence="4">
    <location>
        <begin position="18"/>
        <end position="283"/>
    </location>
</feature>
<gene>
    <name evidence="5" type="ORF">ASTO00021_LOCUS15638</name>
</gene>
<dbReference type="AlphaFoldDB" id="A0A7S3PNS7"/>
<accession>A0A7S3PNS7</accession>
<evidence type="ECO:0000256" key="1">
    <source>
        <dbReference type="ARBA" id="ARBA00022741"/>
    </source>
</evidence>
<proteinExistence type="predicted"/>
<dbReference type="PANTHER" id="PTHR24347">
    <property type="entry name" value="SERINE/THREONINE-PROTEIN KINASE"/>
    <property type="match status" value="1"/>
</dbReference>
<evidence type="ECO:0000313" key="5">
    <source>
        <dbReference type="EMBL" id="CAE0445631.1"/>
    </source>
</evidence>
<dbReference type="InterPro" id="IPR011009">
    <property type="entry name" value="Kinase-like_dom_sf"/>
</dbReference>
<dbReference type="Pfam" id="PF00069">
    <property type="entry name" value="Pkinase"/>
    <property type="match status" value="1"/>
</dbReference>
<dbReference type="FunFam" id="1.10.510.10:FF:000571">
    <property type="entry name" value="Maternal embryonic leucine zipper kinase"/>
    <property type="match status" value="1"/>
</dbReference>
<keyword evidence="2" id="KW-0067">ATP-binding</keyword>
<dbReference type="Gene3D" id="1.10.510.10">
    <property type="entry name" value="Transferase(Phosphotransferase) domain 1"/>
    <property type="match status" value="1"/>
</dbReference>
<name>A0A7S3PNS7_9STRA</name>
<keyword evidence="3" id="KW-0472">Membrane</keyword>
<evidence type="ECO:0000256" key="3">
    <source>
        <dbReference type="SAM" id="Phobius"/>
    </source>
</evidence>
<evidence type="ECO:0000256" key="2">
    <source>
        <dbReference type="ARBA" id="ARBA00022840"/>
    </source>
</evidence>
<dbReference type="GO" id="GO:0004672">
    <property type="term" value="F:protein kinase activity"/>
    <property type="evidence" value="ECO:0007669"/>
    <property type="project" value="InterPro"/>
</dbReference>
<evidence type="ECO:0000259" key="4">
    <source>
        <dbReference type="PROSITE" id="PS50011"/>
    </source>
</evidence>
<reference evidence="5" key="1">
    <citation type="submission" date="2021-01" db="EMBL/GenBank/DDBJ databases">
        <authorList>
            <person name="Corre E."/>
            <person name="Pelletier E."/>
            <person name="Niang G."/>
            <person name="Scheremetjew M."/>
            <person name="Finn R."/>
            <person name="Kale V."/>
            <person name="Holt S."/>
            <person name="Cochrane G."/>
            <person name="Meng A."/>
            <person name="Brown T."/>
            <person name="Cohen L."/>
        </authorList>
    </citation>
    <scope>NUCLEOTIDE SEQUENCE</scope>
    <source>
        <strain evidence="5">GSBS06</strain>
    </source>
</reference>
<keyword evidence="3" id="KW-1133">Transmembrane helix</keyword>
<organism evidence="5">
    <name type="scientific">Aplanochytrium stocchinoi</name>
    <dbReference type="NCBI Taxonomy" id="215587"/>
    <lineage>
        <taxon>Eukaryota</taxon>
        <taxon>Sar</taxon>
        <taxon>Stramenopiles</taxon>
        <taxon>Bigyra</taxon>
        <taxon>Labyrinthulomycetes</taxon>
        <taxon>Thraustochytrida</taxon>
        <taxon>Thraustochytriidae</taxon>
        <taxon>Aplanochytrium</taxon>
    </lineage>
</organism>
<dbReference type="EMBL" id="HBIN01020468">
    <property type="protein sequence ID" value="CAE0445631.1"/>
    <property type="molecule type" value="Transcribed_RNA"/>
</dbReference>